<evidence type="ECO:0000313" key="2">
    <source>
        <dbReference type="Proteomes" id="UP000287651"/>
    </source>
</evidence>
<dbReference type="EMBL" id="AMZH03018457">
    <property type="protein sequence ID" value="RRT41598.1"/>
    <property type="molecule type" value="Genomic_DNA"/>
</dbReference>
<accession>A0A426XQ47</accession>
<protein>
    <submittedName>
        <fullName evidence="1">Uncharacterized protein</fullName>
    </submittedName>
</protein>
<evidence type="ECO:0000313" key="1">
    <source>
        <dbReference type="EMBL" id="RRT41598.1"/>
    </source>
</evidence>
<proteinExistence type="predicted"/>
<gene>
    <name evidence="1" type="ORF">B296_00031413</name>
</gene>
<reference evidence="1 2" key="1">
    <citation type="journal article" date="2014" name="Agronomy (Basel)">
        <title>A Draft Genome Sequence for Ensete ventricosum, the Drought-Tolerant Tree Against Hunger.</title>
        <authorList>
            <person name="Harrison J."/>
            <person name="Moore K.A."/>
            <person name="Paszkiewicz K."/>
            <person name="Jones T."/>
            <person name="Grant M."/>
            <person name="Ambacheew D."/>
            <person name="Muzemil S."/>
            <person name="Studholme D.J."/>
        </authorList>
    </citation>
    <scope>NUCLEOTIDE SEQUENCE [LARGE SCALE GENOMIC DNA]</scope>
</reference>
<dbReference type="AlphaFoldDB" id="A0A426XQ47"/>
<organism evidence="1 2">
    <name type="scientific">Ensete ventricosum</name>
    <name type="common">Abyssinian banana</name>
    <name type="synonym">Musa ensete</name>
    <dbReference type="NCBI Taxonomy" id="4639"/>
    <lineage>
        <taxon>Eukaryota</taxon>
        <taxon>Viridiplantae</taxon>
        <taxon>Streptophyta</taxon>
        <taxon>Embryophyta</taxon>
        <taxon>Tracheophyta</taxon>
        <taxon>Spermatophyta</taxon>
        <taxon>Magnoliopsida</taxon>
        <taxon>Liliopsida</taxon>
        <taxon>Zingiberales</taxon>
        <taxon>Musaceae</taxon>
        <taxon>Ensete</taxon>
    </lineage>
</organism>
<sequence length="93" mass="10399">MGTHLECVGSSPRVLGACQDSSREFAGRRPGLVRRLSEVAEKLVKSCKSLQVDLLAMLILPRNFGSKRRLDRLGRRLYCRCPGIRAADDDWIA</sequence>
<comment type="caution">
    <text evidence="1">The sequence shown here is derived from an EMBL/GenBank/DDBJ whole genome shotgun (WGS) entry which is preliminary data.</text>
</comment>
<name>A0A426XQ47_ENSVE</name>
<dbReference type="Proteomes" id="UP000287651">
    <property type="component" value="Unassembled WGS sequence"/>
</dbReference>